<dbReference type="PANTHER" id="PTHR30563">
    <property type="entry name" value="DNA RECOMBINATION PROTEIN RMUC"/>
    <property type="match status" value="1"/>
</dbReference>
<dbReference type="AlphaFoldDB" id="A0A916S3E5"/>
<accession>A0A916S3E5</accession>
<evidence type="ECO:0000313" key="8">
    <source>
        <dbReference type="Proteomes" id="UP000646478"/>
    </source>
</evidence>
<organism evidence="7 8">
    <name type="scientific">Brucella endophytica</name>
    <dbReference type="NCBI Taxonomy" id="1963359"/>
    <lineage>
        <taxon>Bacteria</taxon>
        <taxon>Pseudomonadati</taxon>
        <taxon>Pseudomonadota</taxon>
        <taxon>Alphaproteobacteria</taxon>
        <taxon>Hyphomicrobiales</taxon>
        <taxon>Brucellaceae</taxon>
        <taxon>Brucella/Ochrobactrum group</taxon>
        <taxon>Brucella</taxon>
    </lineage>
</organism>
<feature type="transmembrane region" description="Helical" evidence="6">
    <location>
        <begin position="20"/>
        <end position="44"/>
    </location>
</feature>
<dbReference type="EMBL" id="BMHH01000001">
    <property type="protein sequence ID" value="GGA79521.1"/>
    <property type="molecule type" value="Genomic_DNA"/>
</dbReference>
<protein>
    <recommendedName>
        <fullName evidence="3">DNA recombination protein RmuC homolog</fullName>
    </recommendedName>
</protein>
<proteinExistence type="inferred from homology"/>
<comment type="caution">
    <text evidence="7">The sequence shown here is derived from an EMBL/GenBank/DDBJ whole genome shotgun (WGS) entry which is preliminary data.</text>
</comment>
<evidence type="ECO:0000256" key="1">
    <source>
        <dbReference type="ARBA" id="ARBA00003416"/>
    </source>
</evidence>
<name>A0A916S3E5_9HYPH</name>
<sequence length="412" mass="45478">MDTNTLLSAPLFQFGGNAVSVGATMLCGLGLVIAFALFFLVMAWRAAQARTIAEIEAAERARDAEMRMTEILKAQAEMQGRMQTMAEVFGSRQAELNKSIRERLDGMTSRIGQTMTEQSKSTHENLAKLQERLAVIDTAQNNIQALAGQVVQLQAILANKQTRGAFGQSRMEAIIADGLPHGAYEFQATLSNGNRPDCLVRMPNGAPSLVIDAKFPLEAWSMIRDAEGPEAKKVAIAQFRRDVEVHIRDISAKYLITGETQDTAFLFVPSESIFAEIHENFEGLVQKAHRSRIVIVSPSLLMLSIQVIQAVLKDARMREQAHLIQGEVIRLMEDVARLDERVRKLQGHFLQANKDIDDILVSSGKVTRRGERIEALELGEPVTDAPVPPAQAVAKTAESKTGQLRLRVVEEE</sequence>
<keyword evidence="6" id="KW-0472">Membrane</keyword>
<dbReference type="Proteomes" id="UP000646478">
    <property type="component" value="Unassembled WGS sequence"/>
</dbReference>
<comment type="function">
    <text evidence="1">Involved in DNA recombination.</text>
</comment>
<keyword evidence="4" id="KW-0175">Coiled coil</keyword>
<evidence type="ECO:0000256" key="4">
    <source>
        <dbReference type="ARBA" id="ARBA00023054"/>
    </source>
</evidence>
<gene>
    <name evidence="7" type="ORF">GCM10011491_03450</name>
</gene>
<comment type="similarity">
    <text evidence="2">Belongs to the RmuC family.</text>
</comment>
<evidence type="ECO:0000256" key="5">
    <source>
        <dbReference type="ARBA" id="ARBA00023172"/>
    </source>
</evidence>
<evidence type="ECO:0000256" key="3">
    <source>
        <dbReference type="ARBA" id="ARBA00021840"/>
    </source>
</evidence>
<reference evidence="7" key="1">
    <citation type="journal article" date="2014" name="Int. J. Syst. Evol. Microbiol.">
        <title>Complete genome sequence of Corynebacterium casei LMG S-19264T (=DSM 44701T), isolated from a smear-ripened cheese.</title>
        <authorList>
            <consortium name="US DOE Joint Genome Institute (JGI-PGF)"/>
            <person name="Walter F."/>
            <person name="Albersmeier A."/>
            <person name="Kalinowski J."/>
            <person name="Ruckert C."/>
        </authorList>
    </citation>
    <scope>NUCLEOTIDE SEQUENCE</scope>
    <source>
        <strain evidence="7">CGMCC 1.15082</strain>
    </source>
</reference>
<dbReference type="PANTHER" id="PTHR30563:SF0">
    <property type="entry name" value="DNA RECOMBINATION PROTEIN RMUC"/>
    <property type="match status" value="1"/>
</dbReference>
<evidence type="ECO:0000256" key="6">
    <source>
        <dbReference type="SAM" id="Phobius"/>
    </source>
</evidence>
<reference evidence="7" key="2">
    <citation type="submission" date="2020-09" db="EMBL/GenBank/DDBJ databases">
        <authorList>
            <person name="Sun Q."/>
            <person name="Zhou Y."/>
        </authorList>
    </citation>
    <scope>NUCLEOTIDE SEQUENCE</scope>
    <source>
        <strain evidence="7">CGMCC 1.15082</strain>
    </source>
</reference>
<keyword evidence="6" id="KW-1133">Transmembrane helix</keyword>
<dbReference type="Pfam" id="PF02646">
    <property type="entry name" value="RmuC"/>
    <property type="match status" value="1"/>
</dbReference>
<dbReference type="GO" id="GO:0006310">
    <property type="term" value="P:DNA recombination"/>
    <property type="evidence" value="ECO:0007669"/>
    <property type="project" value="UniProtKB-KW"/>
</dbReference>
<keyword evidence="6" id="KW-0812">Transmembrane</keyword>
<evidence type="ECO:0000313" key="7">
    <source>
        <dbReference type="EMBL" id="GGA79521.1"/>
    </source>
</evidence>
<keyword evidence="8" id="KW-1185">Reference proteome</keyword>
<evidence type="ECO:0000256" key="2">
    <source>
        <dbReference type="ARBA" id="ARBA00009840"/>
    </source>
</evidence>
<dbReference type="InterPro" id="IPR003798">
    <property type="entry name" value="DNA_recombination_RmuC"/>
</dbReference>
<keyword evidence="5" id="KW-0233">DNA recombination</keyword>